<dbReference type="EMBL" id="LR904095">
    <property type="protein sequence ID" value="CAD7252576.1"/>
    <property type="molecule type" value="Genomic_DNA"/>
</dbReference>
<dbReference type="AlphaFoldDB" id="A0A7R9FRS6"/>
<accession>A0A7R9FRS6</accession>
<dbReference type="InterPro" id="IPR006020">
    <property type="entry name" value="PTB/PI_dom"/>
</dbReference>
<dbReference type="InterPro" id="IPR011993">
    <property type="entry name" value="PH-like_dom_sf"/>
</dbReference>
<reference evidence="3" key="1">
    <citation type="submission" date="2020-11" db="EMBL/GenBank/DDBJ databases">
        <authorList>
            <person name="Tran Van P."/>
        </authorList>
    </citation>
    <scope>NUCLEOTIDE SEQUENCE</scope>
</reference>
<proteinExistence type="predicted"/>
<feature type="compositionally biased region" description="Low complexity" evidence="1">
    <location>
        <begin position="167"/>
        <end position="180"/>
    </location>
</feature>
<evidence type="ECO:0000256" key="1">
    <source>
        <dbReference type="SAM" id="MobiDB-lite"/>
    </source>
</evidence>
<dbReference type="EMBL" id="CAJPEV010004578">
    <property type="protein sequence ID" value="CAG0902030.1"/>
    <property type="molecule type" value="Genomic_DNA"/>
</dbReference>
<dbReference type="Gene3D" id="2.30.29.30">
    <property type="entry name" value="Pleckstrin-homology domain (PH domain)/Phosphotyrosine-binding domain (PTB)"/>
    <property type="match status" value="1"/>
</dbReference>
<feature type="compositionally biased region" description="Low complexity" evidence="1">
    <location>
        <begin position="249"/>
        <end position="263"/>
    </location>
</feature>
<dbReference type="PANTHER" id="PTHR41148:SF1">
    <property type="entry name" value="LP09875P"/>
    <property type="match status" value="1"/>
</dbReference>
<feature type="region of interest" description="Disordered" evidence="1">
    <location>
        <begin position="155"/>
        <end position="182"/>
    </location>
</feature>
<dbReference type="SUPFAM" id="SSF50729">
    <property type="entry name" value="PH domain-like"/>
    <property type="match status" value="1"/>
</dbReference>
<sequence>MAGGTGRKETKKSSFYVWFLGSLESGGLRGEESVALAVRALVDKEKEEEPLKVTLQVSHKGIKIVQNFPKKVKHFIPVHAVTDVIQERKPDEDLVSCVLLLYNPATRCPVHVHTYRCDSGETAAYLRQEIASLVHRPEQQRRLVELEARLRNKGVLPPRKMLHSDGRSSSTSSGSSNPDSATLNRDRIASLYDSLAAELREKLNSVAPLLLPPRDYDTVHRSYGRLENIEERRSKTSQVVGTNGAYVPGKGSNSDGKSSGIGSEEPSDHQRPGFPSCSSGE</sequence>
<dbReference type="CDD" id="cd00934">
    <property type="entry name" value="PTB"/>
    <property type="match status" value="1"/>
</dbReference>
<name>A0A7R9FRS6_9CRUS</name>
<dbReference type="OrthoDB" id="9994380at2759"/>
<dbReference type="Proteomes" id="UP000677054">
    <property type="component" value="Unassembled WGS sequence"/>
</dbReference>
<keyword evidence="4" id="KW-1185">Reference proteome</keyword>
<protein>
    <recommendedName>
        <fullName evidence="2">PID domain-containing protein</fullName>
    </recommendedName>
</protein>
<dbReference type="PANTHER" id="PTHR41148">
    <property type="entry name" value="LP09875P"/>
    <property type="match status" value="1"/>
</dbReference>
<dbReference type="PROSITE" id="PS01179">
    <property type="entry name" value="PID"/>
    <property type="match status" value="1"/>
</dbReference>
<dbReference type="SMART" id="SM00462">
    <property type="entry name" value="PTB"/>
    <property type="match status" value="1"/>
</dbReference>
<evidence type="ECO:0000313" key="4">
    <source>
        <dbReference type="Proteomes" id="UP000677054"/>
    </source>
</evidence>
<organism evidence="3">
    <name type="scientific">Darwinula stevensoni</name>
    <dbReference type="NCBI Taxonomy" id="69355"/>
    <lineage>
        <taxon>Eukaryota</taxon>
        <taxon>Metazoa</taxon>
        <taxon>Ecdysozoa</taxon>
        <taxon>Arthropoda</taxon>
        <taxon>Crustacea</taxon>
        <taxon>Oligostraca</taxon>
        <taxon>Ostracoda</taxon>
        <taxon>Podocopa</taxon>
        <taxon>Podocopida</taxon>
        <taxon>Darwinulocopina</taxon>
        <taxon>Darwinuloidea</taxon>
        <taxon>Darwinulidae</taxon>
        <taxon>Darwinula</taxon>
    </lineage>
</organism>
<gene>
    <name evidence="3" type="ORF">DSTB1V02_LOCUS12334</name>
</gene>
<evidence type="ECO:0000259" key="2">
    <source>
        <dbReference type="PROSITE" id="PS01179"/>
    </source>
</evidence>
<feature type="region of interest" description="Disordered" evidence="1">
    <location>
        <begin position="233"/>
        <end position="281"/>
    </location>
</feature>
<evidence type="ECO:0000313" key="3">
    <source>
        <dbReference type="EMBL" id="CAD7252576.1"/>
    </source>
</evidence>
<feature type="domain" description="PID" evidence="2">
    <location>
        <begin position="14"/>
        <end position="124"/>
    </location>
</feature>